<dbReference type="GO" id="GO:0071285">
    <property type="term" value="P:cellular response to lithium ion"/>
    <property type="evidence" value="ECO:0007669"/>
    <property type="project" value="TreeGrafter"/>
</dbReference>
<dbReference type="InParanoid" id="A0A2I4BX58"/>
<feature type="transmembrane region" description="Helical" evidence="7">
    <location>
        <begin position="271"/>
        <end position="293"/>
    </location>
</feature>
<keyword evidence="4 7" id="KW-1133">Transmembrane helix</keyword>
<dbReference type="RefSeq" id="XP_013872330.1">
    <property type="nucleotide sequence ID" value="XM_014016876.1"/>
</dbReference>
<feature type="transmembrane region" description="Helical" evidence="7">
    <location>
        <begin position="371"/>
        <end position="389"/>
    </location>
</feature>
<dbReference type="STRING" id="52670.A0A2I4BX58"/>
<keyword evidence="5 7" id="KW-0472">Membrane</keyword>
<gene>
    <name evidence="9" type="primary">slc13a2</name>
</gene>
<keyword evidence="6" id="KW-0813">Transport</keyword>
<reference evidence="9" key="1">
    <citation type="submission" date="2025-08" db="UniProtKB">
        <authorList>
            <consortium name="RefSeq"/>
        </authorList>
    </citation>
    <scope>IDENTIFICATION</scope>
    <source>
        <strain evidence="9">Quisiro</strain>
        <tissue evidence="9">Liver</tissue>
    </source>
</reference>
<keyword evidence="6" id="KW-0406">Ion transport</keyword>
<comment type="similarity">
    <text evidence="2">Belongs to the SLC13A/DASS transporter (TC 2.A.47) family. NADC subfamily.</text>
</comment>
<sequence length="586" mass="64810">MESWLKWLWYHRNYIIIVITPLIFLPLPLVSPTSEARCGYVIILMALYWCTECMPLAVTALLPVVLFPMMGIMKAGDVSIEYLKDSNMLFIGGLLVAIAVEQWNLHKRIALRVLLLVGVRPSLLMMGFMIVSSFLSMWISNTATTAMMLPIAHAVLHQLQATEAQAEERDFQIAAQENLGFEMETKEEMTDKKLPHENGAAEPMQNIEAWKDSRRKAMEEKYDLLTKGMSLSVCYSASIGGTATLTGTTPNLILKGQMDKLFPGNGDVINFASWFGFAFPNMVLMLVISWLWLQFMFLGFNLKKSFGCGVKSDRDKEAYAVMRGEYRKLGGMKFAEGAVLTIFVLLVLLWFTREPGFIPGWATVLFNQDGAFVSDGTVAIFMSMLFFIIPSRLPTFGSYGYNEAGKLVKAPPALLGWQVVHERMPWNIILLLGGGFALAAGSEVSGLSKWLGQSLAPLQKIPPFAISILLSLLVATFTECSSNTATTTLFLPILASMATAIQIHPLYVMLPCTIAASLAFMLPVATPPNAIAFSFGNLKVIDMVKTGFMLNIIGILCINLGINTWGYAMFNMGTFPQWANNTHSLP</sequence>
<evidence type="ECO:0000256" key="2">
    <source>
        <dbReference type="ARBA" id="ARBA00006772"/>
    </source>
</evidence>
<feature type="transmembrane region" description="Helical" evidence="7">
    <location>
        <begin position="548"/>
        <end position="568"/>
    </location>
</feature>
<evidence type="ECO:0000256" key="6">
    <source>
        <dbReference type="ARBA" id="ARBA00023201"/>
    </source>
</evidence>
<feature type="transmembrane region" description="Helical" evidence="7">
    <location>
        <begin position="489"/>
        <end position="508"/>
    </location>
</feature>
<dbReference type="GO" id="GO:0015141">
    <property type="term" value="F:succinate transmembrane transporter activity"/>
    <property type="evidence" value="ECO:0007669"/>
    <property type="project" value="TreeGrafter"/>
</dbReference>
<evidence type="ECO:0000256" key="4">
    <source>
        <dbReference type="ARBA" id="ARBA00022989"/>
    </source>
</evidence>
<dbReference type="PANTHER" id="PTHR10283:SF82">
    <property type="entry name" value="SOLUTE CARRIER FAMILY 13 MEMBER 2"/>
    <property type="match status" value="1"/>
</dbReference>
<dbReference type="PANTHER" id="PTHR10283">
    <property type="entry name" value="SOLUTE CARRIER FAMILY 13 MEMBER"/>
    <property type="match status" value="1"/>
</dbReference>
<dbReference type="GO" id="GO:0017153">
    <property type="term" value="F:sodium:dicarboxylate symporter activity"/>
    <property type="evidence" value="ECO:0007669"/>
    <property type="project" value="TreeGrafter"/>
</dbReference>
<dbReference type="Proteomes" id="UP000192220">
    <property type="component" value="Unplaced"/>
</dbReference>
<dbReference type="CTD" id="9058"/>
<keyword evidence="8" id="KW-1185">Reference proteome</keyword>
<proteinExistence type="inferred from homology"/>
<feature type="transmembrane region" description="Helical" evidence="7">
    <location>
        <begin position="461"/>
        <end position="477"/>
    </location>
</feature>
<dbReference type="OrthoDB" id="6493944at2759"/>
<evidence type="ECO:0000256" key="1">
    <source>
        <dbReference type="ARBA" id="ARBA00004141"/>
    </source>
</evidence>
<keyword evidence="6" id="KW-0739">Sodium transport</keyword>
<keyword evidence="6" id="KW-0915">Sodium</keyword>
<dbReference type="GO" id="GO:0005886">
    <property type="term" value="C:plasma membrane"/>
    <property type="evidence" value="ECO:0007669"/>
    <property type="project" value="TreeGrafter"/>
</dbReference>
<feature type="transmembrane region" description="Helical" evidence="7">
    <location>
        <begin position="332"/>
        <end position="351"/>
    </location>
</feature>
<dbReference type="CDD" id="cd01115">
    <property type="entry name" value="SLC13_permease"/>
    <property type="match status" value="1"/>
</dbReference>
<dbReference type="AlphaFoldDB" id="A0A2I4BX58"/>
<feature type="transmembrane region" description="Helical" evidence="7">
    <location>
        <begin position="87"/>
        <end position="106"/>
    </location>
</feature>
<evidence type="ECO:0000256" key="5">
    <source>
        <dbReference type="ARBA" id="ARBA00023136"/>
    </source>
</evidence>
<protein>
    <submittedName>
        <fullName evidence="9">Solute carrier family 13 member 2 isoform X1</fullName>
    </submittedName>
</protein>
<evidence type="ECO:0000313" key="8">
    <source>
        <dbReference type="Proteomes" id="UP000192220"/>
    </source>
</evidence>
<feature type="transmembrane region" description="Helical" evidence="7">
    <location>
        <begin position="12"/>
        <end position="30"/>
    </location>
</feature>
<comment type="subcellular location">
    <subcellularLocation>
        <location evidence="1">Membrane</location>
        <topology evidence="1">Multi-pass membrane protein</topology>
    </subcellularLocation>
</comment>
<feature type="transmembrane region" description="Helical" evidence="7">
    <location>
        <begin position="424"/>
        <end position="441"/>
    </location>
</feature>
<feature type="transmembrane region" description="Helical" evidence="7">
    <location>
        <begin position="514"/>
        <end position="536"/>
    </location>
</feature>
<evidence type="ECO:0000313" key="9">
    <source>
        <dbReference type="RefSeq" id="XP_013872330.1"/>
    </source>
</evidence>
<evidence type="ECO:0000256" key="7">
    <source>
        <dbReference type="SAM" id="Phobius"/>
    </source>
</evidence>
<dbReference type="Pfam" id="PF00939">
    <property type="entry name" value="Na_sulph_symp"/>
    <property type="match status" value="1"/>
</dbReference>
<dbReference type="GO" id="GO:0015138">
    <property type="term" value="F:fumarate transmembrane transporter activity"/>
    <property type="evidence" value="ECO:0007669"/>
    <property type="project" value="TreeGrafter"/>
</dbReference>
<dbReference type="InterPro" id="IPR001898">
    <property type="entry name" value="SLC13A/DASS"/>
</dbReference>
<name>A0A2I4BX58_AUSLI</name>
<feature type="transmembrane region" description="Helical" evidence="7">
    <location>
        <begin position="42"/>
        <end position="67"/>
    </location>
</feature>
<dbReference type="KEGG" id="alim:106523460"/>
<accession>A0A2I4BX58</accession>
<feature type="transmembrane region" description="Helical" evidence="7">
    <location>
        <begin position="113"/>
        <end position="139"/>
    </location>
</feature>
<organism evidence="8 9">
    <name type="scientific">Austrofundulus limnaeus</name>
    <name type="common">Annual killifish</name>
    <dbReference type="NCBI Taxonomy" id="52670"/>
    <lineage>
        <taxon>Eukaryota</taxon>
        <taxon>Metazoa</taxon>
        <taxon>Chordata</taxon>
        <taxon>Craniata</taxon>
        <taxon>Vertebrata</taxon>
        <taxon>Euteleostomi</taxon>
        <taxon>Actinopterygii</taxon>
        <taxon>Neopterygii</taxon>
        <taxon>Teleostei</taxon>
        <taxon>Neoteleostei</taxon>
        <taxon>Acanthomorphata</taxon>
        <taxon>Ovalentaria</taxon>
        <taxon>Atherinomorphae</taxon>
        <taxon>Cyprinodontiformes</taxon>
        <taxon>Rivulidae</taxon>
        <taxon>Austrofundulus</taxon>
    </lineage>
</organism>
<evidence type="ECO:0000256" key="3">
    <source>
        <dbReference type="ARBA" id="ARBA00022692"/>
    </source>
</evidence>
<dbReference type="GO" id="GO:0015139">
    <property type="term" value="F:alpha-ketoglutarate transmembrane transporter activity"/>
    <property type="evidence" value="ECO:0007669"/>
    <property type="project" value="TreeGrafter"/>
</dbReference>
<keyword evidence="3 7" id="KW-0812">Transmembrane</keyword>